<keyword evidence="3" id="KW-1185">Reference proteome</keyword>
<dbReference type="Proteomes" id="UP000008457">
    <property type="component" value="Chromosome"/>
</dbReference>
<dbReference type="KEGG" id="mas:Mahau_0892"/>
<dbReference type="OrthoDB" id="9803687at2"/>
<feature type="domain" description="Methylene-tetrahydrofolate reductase C-terminal-like" evidence="1">
    <location>
        <begin position="112"/>
        <end position="205"/>
    </location>
</feature>
<dbReference type="PANTHER" id="PTHR38755">
    <property type="entry name" value="5,10-METHYLENETETRAHYDROFOLATE REDUCTASE"/>
    <property type="match status" value="1"/>
</dbReference>
<evidence type="ECO:0000313" key="3">
    <source>
        <dbReference type="Proteomes" id="UP000008457"/>
    </source>
</evidence>
<dbReference type="InterPro" id="IPR022026">
    <property type="entry name" value="DUF5981"/>
</dbReference>
<reference evidence="3" key="1">
    <citation type="submission" date="2010-11" db="EMBL/GenBank/DDBJ databases">
        <title>The complete genome of Mahella australiensis DSM 15567.</title>
        <authorList>
            <consortium name="US DOE Joint Genome Institute (JGI-PGF)"/>
            <person name="Lucas S."/>
            <person name="Copeland A."/>
            <person name="Lapidus A."/>
            <person name="Bruce D."/>
            <person name="Goodwin L."/>
            <person name="Pitluck S."/>
            <person name="Kyrpides N."/>
            <person name="Mavromatis K."/>
            <person name="Pagani I."/>
            <person name="Ivanova N."/>
            <person name="Teshima H."/>
            <person name="Brettin T."/>
            <person name="Detter J.C."/>
            <person name="Han C."/>
            <person name="Tapia R."/>
            <person name="Land M."/>
            <person name="Hauser L."/>
            <person name="Markowitz V."/>
            <person name="Cheng J.-F."/>
            <person name="Hugenholtz P."/>
            <person name="Woyke T."/>
            <person name="Wu D."/>
            <person name="Spring S."/>
            <person name="Pukall R."/>
            <person name="Steenblock K."/>
            <person name="Schneider S."/>
            <person name="Klenk H.-P."/>
            <person name="Eisen J.A."/>
        </authorList>
    </citation>
    <scope>NUCLEOTIDE SEQUENCE [LARGE SCALE GENOMIC DNA]</scope>
    <source>
        <strain evidence="3">DSM 15567 / CIP 107919 / 50-1 BON</strain>
    </source>
</reference>
<dbReference type="eggNOG" id="COG4656">
    <property type="taxonomic scope" value="Bacteria"/>
</dbReference>
<accession>F4A1X4</accession>
<dbReference type="Pfam" id="PF12225">
    <property type="entry name" value="DUF5981"/>
    <property type="match status" value="1"/>
</dbReference>
<organism evidence="2 3">
    <name type="scientific">Mahella australiensis (strain DSM 15567 / CIP 107919 / 50-1 BON)</name>
    <dbReference type="NCBI Taxonomy" id="697281"/>
    <lineage>
        <taxon>Bacteria</taxon>
        <taxon>Bacillati</taxon>
        <taxon>Bacillota</taxon>
        <taxon>Clostridia</taxon>
        <taxon>Thermoanaerobacterales</taxon>
        <taxon>Thermoanaerobacterales Family IV. Incertae Sedis</taxon>
        <taxon>Mahella</taxon>
    </lineage>
</organism>
<protein>
    <recommendedName>
        <fullName evidence="1">Methylene-tetrahydrofolate reductase C-terminal-like domain-containing protein</fullName>
    </recommendedName>
</protein>
<reference evidence="2 3" key="2">
    <citation type="journal article" date="2011" name="Stand. Genomic Sci.">
        <title>Complete genome sequence of Mahella australiensis type strain (50-1 BON).</title>
        <authorList>
            <person name="Sikorski J."/>
            <person name="Teshima H."/>
            <person name="Nolan M."/>
            <person name="Lucas S."/>
            <person name="Hammon N."/>
            <person name="Deshpande S."/>
            <person name="Cheng J.F."/>
            <person name="Pitluck S."/>
            <person name="Liolios K."/>
            <person name="Pagani I."/>
            <person name="Ivanova N."/>
            <person name="Huntemann M."/>
            <person name="Mavromatis K."/>
            <person name="Ovchinikova G."/>
            <person name="Pati A."/>
            <person name="Tapia R."/>
            <person name="Han C."/>
            <person name="Goodwin L."/>
            <person name="Chen A."/>
            <person name="Palaniappan K."/>
            <person name="Land M."/>
            <person name="Hauser L."/>
            <person name="Ngatchou-Djao O.D."/>
            <person name="Rohde M."/>
            <person name="Pukall R."/>
            <person name="Spring S."/>
            <person name="Abt B."/>
            <person name="Goker M."/>
            <person name="Detter J.C."/>
            <person name="Woyke T."/>
            <person name="Bristow J."/>
            <person name="Markowitz V."/>
            <person name="Hugenholtz P."/>
            <person name="Eisen J.A."/>
            <person name="Kyrpides N.C."/>
            <person name="Klenk H.P."/>
            <person name="Lapidus A."/>
        </authorList>
    </citation>
    <scope>NUCLEOTIDE SEQUENCE [LARGE SCALE GENOMIC DNA]</scope>
    <source>
        <strain evidence="3">DSM 15567 / CIP 107919 / 50-1 BON</strain>
    </source>
</reference>
<name>F4A1X4_MAHA5</name>
<dbReference type="RefSeq" id="WP_013780520.1">
    <property type="nucleotide sequence ID" value="NC_015520.1"/>
</dbReference>
<dbReference type="STRING" id="697281.Mahau_0892"/>
<evidence type="ECO:0000259" key="1">
    <source>
        <dbReference type="Pfam" id="PF12225"/>
    </source>
</evidence>
<gene>
    <name evidence="2" type="ordered locus">Mahau_0892</name>
</gene>
<sequence length="222" mass="24182">MIIGQEKPVTELLDMIKPYKRVLVLGCGTCTTVSLAGGEKEAEFISALIRLNAAKAGRDVTATTETVKRQCEWEFLDDIADLIEQADAVLSFACGVGVQAIAERYPDKVVLPGVNTKFMGMPIDTGVFQVRCAGCGNCILDKRGGICPIARCSKSLLNGPCGGAEDGKCEVNPEIDCAWYLIYNRLKAIGRLDDMKQFFEPKDWSYGRHGGARKLRKEGIAL</sequence>
<dbReference type="PANTHER" id="PTHR38755:SF1">
    <property type="entry name" value="METHYLENE-TETRAHYDROFOLATE REDUCTASE C-TERMINAL DOMAIN-CONTAINING PROTEIN"/>
    <property type="match status" value="1"/>
</dbReference>
<dbReference type="EMBL" id="CP002360">
    <property type="protein sequence ID" value="AEE96090.1"/>
    <property type="molecule type" value="Genomic_DNA"/>
</dbReference>
<evidence type="ECO:0000313" key="2">
    <source>
        <dbReference type="EMBL" id="AEE96090.1"/>
    </source>
</evidence>
<dbReference type="AlphaFoldDB" id="F4A1X4"/>
<proteinExistence type="predicted"/>
<dbReference type="HOGENOM" id="CLU_107569_0_0_9"/>